<evidence type="ECO:0000256" key="4">
    <source>
        <dbReference type="ARBA" id="ARBA00022692"/>
    </source>
</evidence>
<comment type="caution">
    <text evidence="9">The sequence shown here is derived from an EMBL/GenBank/DDBJ whole genome shotgun (WGS) entry which is preliminary data.</text>
</comment>
<evidence type="ECO:0000313" key="10">
    <source>
        <dbReference type="Proteomes" id="UP000014155"/>
    </source>
</evidence>
<comment type="similarity">
    <text evidence="7">Belongs to the binding-protein-dependent transport system permease family.</text>
</comment>
<dbReference type="Proteomes" id="UP000014155">
    <property type="component" value="Unassembled WGS sequence"/>
</dbReference>
<dbReference type="RefSeq" id="WP_004627954.1">
    <property type="nucleotide sequence ID" value="NZ_AORV01000049.1"/>
</dbReference>
<proteinExistence type="inferred from homology"/>
<feature type="transmembrane region" description="Helical" evidence="7">
    <location>
        <begin position="286"/>
        <end position="307"/>
    </location>
</feature>
<dbReference type="eggNOG" id="COG4209">
    <property type="taxonomic scope" value="Bacteria"/>
</dbReference>
<dbReference type="InterPro" id="IPR000515">
    <property type="entry name" value="MetI-like"/>
</dbReference>
<dbReference type="PANTHER" id="PTHR43227">
    <property type="entry name" value="BLL4140 PROTEIN"/>
    <property type="match status" value="1"/>
</dbReference>
<reference evidence="9 10" key="1">
    <citation type="journal article" date="2013" name="Genome Announc.">
        <title>Draft Genome Sequence of the Cellulolytic, Mesophilic, Anaerobic Bacterium Clostridium termitidis Strain CT1112 (DSM 5398).</title>
        <authorList>
            <person name="Lal S."/>
            <person name="Ramachandran U."/>
            <person name="Zhang X."/>
            <person name="Munir R."/>
            <person name="Sparling R."/>
            <person name="Levin D.B."/>
        </authorList>
    </citation>
    <scope>NUCLEOTIDE SEQUENCE [LARGE SCALE GENOMIC DNA]</scope>
    <source>
        <strain evidence="9 10">CT1112</strain>
    </source>
</reference>
<feature type="transmembrane region" description="Helical" evidence="7">
    <location>
        <begin position="32"/>
        <end position="51"/>
    </location>
</feature>
<sequence length="320" mass="36112">MAAADAVIQKGRKVLKQPGAGSSLSKRILKHWQLYLLILPSLLSVIIFKYIPMYGVQIAFRDYQPAKGFMGSPWVGLKYFQDFFSSYQFSRLLINTLSISIYSLLALLPVPVILALSLNETRWRFFKKSVQTITYAPYFISTVVLVSIIFQFLSPYGLLNNLLGLFGIEKVDLMANPALFKSLYVWSGVWQQAGYYAVIYLAALAGINSELYEAAWIDGASTLQKIIHIDLPGIMPTIIIILILNTASILNVDYQKILLMQNQLNMEVSDVISTYVYRQGLVSVQYSFSSAIGLFNSVISMILFYGVNFMARKYSETSLW</sequence>
<evidence type="ECO:0000256" key="5">
    <source>
        <dbReference type="ARBA" id="ARBA00022989"/>
    </source>
</evidence>
<feature type="domain" description="ABC transmembrane type-1" evidence="8">
    <location>
        <begin position="93"/>
        <end position="307"/>
    </location>
</feature>
<feature type="transmembrane region" description="Helical" evidence="7">
    <location>
        <begin position="92"/>
        <end position="114"/>
    </location>
</feature>
<dbReference type="InterPro" id="IPR035906">
    <property type="entry name" value="MetI-like_sf"/>
</dbReference>
<organism evidence="9 10">
    <name type="scientific">Ruminiclostridium cellobioparum subsp. termitidis CT1112</name>
    <dbReference type="NCBI Taxonomy" id="1195236"/>
    <lineage>
        <taxon>Bacteria</taxon>
        <taxon>Bacillati</taxon>
        <taxon>Bacillota</taxon>
        <taxon>Clostridia</taxon>
        <taxon>Eubacteriales</taxon>
        <taxon>Oscillospiraceae</taxon>
        <taxon>Ruminiclostridium</taxon>
    </lineage>
</organism>
<evidence type="ECO:0000256" key="3">
    <source>
        <dbReference type="ARBA" id="ARBA00022475"/>
    </source>
</evidence>
<dbReference type="EMBL" id="AORV01000049">
    <property type="protein sequence ID" value="EMS70687.1"/>
    <property type="molecule type" value="Genomic_DNA"/>
</dbReference>
<dbReference type="GO" id="GO:0055085">
    <property type="term" value="P:transmembrane transport"/>
    <property type="evidence" value="ECO:0007669"/>
    <property type="project" value="InterPro"/>
</dbReference>
<feature type="transmembrane region" description="Helical" evidence="7">
    <location>
        <begin position="233"/>
        <end position="252"/>
    </location>
</feature>
<dbReference type="PANTHER" id="PTHR43227:SF11">
    <property type="entry name" value="BLL4140 PROTEIN"/>
    <property type="match status" value="1"/>
</dbReference>
<evidence type="ECO:0000256" key="2">
    <source>
        <dbReference type="ARBA" id="ARBA00022448"/>
    </source>
</evidence>
<dbReference type="AlphaFoldDB" id="S0FH61"/>
<keyword evidence="4 7" id="KW-0812">Transmembrane</keyword>
<dbReference type="PROSITE" id="PS50928">
    <property type="entry name" value="ABC_TM1"/>
    <property type="match status" value="1"/>
</dbReference>
<dbReference type="InterPro" id="IPR050809">
    <property type="entry name" value="UgpAE/MalFG_permease"/>
</dbReference>
<keyword evidence="10" id="KW-1185">Reference proteome</keyword>
<gene>
    <name evidence="9" type="ORF">CTER_3537</name>
</gene>
<feature type="transmembrane region" description="Helical" evidence="7">
    <location>
        <begin position="193"/>
        <end position="212"/>
    </location>
</feature>
<dbReference type="STRING" id="1195236.CTER_3537"/>
<name>S0FH61_RUMCE</name>
<dbReference type="SUPFAM" id="SSF161098">
    <property type="entry name" value="MetI-like"/>
    <property type="match status" value="1"/>
</dbReference>
<keyword evidence="2 7" id="KW-0813">Transport</keyword>
<evidence type="ECO:0000256" key="6">
    <source>
        <dbReference type="ARBA" id="ARBA00023136"/>
    </source>
</evidence>
<evidence type="ECO:0000256" key="7">
    <source>
        <dbReference type="RuleBase" id="RU363032"/>
    </source>
</evidence>
<evidence type="ECO:0000256" key="1">
    <source>
        <dbReference type="ARBA" id="ARBA00004651"/>
    </source>
</evidence>
<evidence type="ECO:0000313" key="9">
    <source>
        <dbReference type="EMBL" id="EMS70687.1"/>
    </source>
</evidence>
<keyword evidence="6 7" id="KW-0472">Membrane</keyword>
<keyword evidence="3" id="KW-1003">Cell membrane</keyword>
<evidence type="ECO:0000259" key="8">
    <source>
        <dbReference type="PROSITE" id="PS50928"/>
    </source>
</evidence>
<keyword evidence="5 7" id="KW-1133">Transmembrane helix</keyword>
<dbReference type="CDD" id="cd06261">
    <property type="entry name" value="TM_PBP2"/>
    <property type="match status" value="1"/>
</dbReference>
<dbReference type="PATRIC" id="fig|1195236.3.peg.3759"/>
<accession>S0FH61</accession>
<dbReference type="Gene3D" id="1.10.3720.10">
    <property type="entry name" value="MetI-like"/>
    <property type="match status" value="1"/>
</dbReference>
<comment type="subcellular location">
    <subcellularLocation>
        <location evidence="1 7">Cell membrane</location>
        <topology evidence="1 7">Multi-pass membrane protein</topology>
    </subcellularLocation>
</comment>
<feature type="transmembrane region" description="Helical" evidence="7">
    <location>
        <begin position="135"/>
        <end position="153"/>
    </location>
</feature>
<dbReference type="Pfam" id="PF00528">
    <property type="entry name" value="BPD_transp_1"/>
    <property type="match status" value="1"/>
</dbReference>
<dbReference type="GO" id="GO:0005886">
    <property type="term" value="C:plasma membrane"/>
    <property type="evidence" value="ECO:0007669"/>
    <property type="project" value="UniProtKB-SubCell"/>
</dbReference>
<protein>
    <submittedName>
        <fullName evidence="9">ABC-type polysaccharide transport system, permease component</fullName>
    </submittedName>
</protein>